<protein>
    <recommendedName>
        <fullName evidence="4">Secreted protein</fullName>
    </recommendedName>
</protein>
<dbReference type="PROSITE" id="PS51257">
    <property type="entry name" value="PROKAR_LIPOPROTEIN"/>
    <property type="match status" value="1"/>
</dbReference>
<evidence type="ECO:0000313" key="3">
    <source>
        <dbReference type="Proteomes" id="UP001362999"/>
    </source>
</evidence>
<name>A0AAW0BLB4_9AGAR</name>
<dbReference type="EMBL" id="JAWWNJ010000032">
    <property type="protein sequence ID" value="KAK7026214.1"/>
    <property type="molecule type" value="Genomic_DNA"/>
</dbReference>
<comment type="caution">
    <text evidence="2">The sequence shown here is derived from an EMBL/GenBank/DDBJ whole genome shotgun (WGS) entry which is preliminary data.</text>
</comment>
<evidence type="ECO:0000313" key="2">
    <source>
        <dbReference type="EMBL" id="KAK7026214.1"/>
    </source>
</evidence>
<dbReference type="Proteomes" id="UP001362999">
    <property type="component" value="Unassembled WGS sequence"/>
</dbReference>
<keyword evidence="3" id="KW-1185">Reference proteome</keyword>
<accession>A0AAW0BLB4</accession>
<sequence length="83" mass="9509">MWWCRLPWLMLIISTSFSLAACVIDDPARLHCSLSLSYFEQLASTEPLYIHSFAVLLSQNAAGGHSYQYIPCKIRIPRHRSLL</sequence>
<organism evidence="2 3">
    <name type="scientific">Favolaschia claudopus</name>
    <dbReference type="NCBI Taxonomy" id="2862362"/>
    <lineage>
        <taxon>Eukaryota</taxon>
        <taxon>Fungi</taxon>
        <taxon>Dikarya</taxon>
        <taxon>Basidiomycota</taxon>
        <taxon>Agaricomycotina</taxon>
        <taxon>Agaricomycetes</taxon>
        <taxon>Agaricomycetidae</taxon>
        <taxon>Agaricales</taxon>
        <taxon>Marasmiineae</taxon>
        <taxon>Mycenaceae</taxon>
        <taxon>Favolaschia</taxon>
    </lineage>
</organism>
<feature type="chain" id="PRO_5043586725" description="Secreted protein" evidence="1">
    <location>
        <begin position="21"/>
        <end position="83"/>
    </location>
</feature>
<evidence type="ECO:0000256" key="1">
    <source>
        <dbReference type="SAM" id="SignalP"/>
    </source>
</evidence>
<reference evidence="2 3" key="1">
    <citation type="journal article" date="2024" name="J Genomics">
        <title>Draft genome sequencing and assembly of Favolaschia claudopus CIRM-BRFM 2984 isolated from oak limbs.</title>
        <authorList>
            <person name="Navarro D."/>
            <person name="Drula E."/>
            <person name="Chaduli D."/>
            <person name="Cazenave R."/>
            <person name="Ahrendt S."/>
            <person name="Wang J."/>
            <person name="Lipzen A."/>
            <person name="Daum C."/>
            <person name="Barry K."/>
            <person name="Grigoriev I.V."/>
            <person name="Favel A."/>
            <person name="Rosso M.N."/>
            <person name="Martin F."/>
        </authorList>
    </citation>
    <scope>NUCLEOTIDE SEQUENCE [LARGE SCALE GENOMIC DNA]</scope>
    <source>
        <strain evidence="2 3">CIRM-BRFM 2984</strain>
    </source>
</reference>
<keyword evidence="1" id="KW-0732">Signal</keyword>
<proteinExistence type="predicted"/>
<gene>
    <name evidence="2" type="ORF">R3P38DRAFT_1031963</name>
</gene>
<evidence type="ECO:0008006" key="4">
    <source>
        <dbReference type="Google" id="ProtNLM"/>
    </source>
</evidence>
<feature type="signal peptide" evidence="1">
    <location>
        <begin position="1"/>
        <end position="20"/>
    </location>
</feature>
<dbReference type="AlphaFoldDB" id="A0AAW0BLB4"/>